<feature type="region of interest" description="Disordered" evidence="1">
    <location>
        <begin position="40"/>
        <end position="63"/>
    </location>
</feature>
<organism evidence="2 3">
    <name type="scientific">Trifolium medium</name>
    <dbReference type="NCBI Taxonomy" id="97028"/>
    <lineage>
        <taxon>Eukaryota</taxon>
        <taxon>Viridiplantae</taxon>
        <taxon>Streptophyta</taxon>
        <taxon>Embryophyta</taxon>
        <taxon>Tracheophyta</taxon>
        <taxon>Spermatophyta</taxon>
        <taxon>Magnoliopsida</taxon>
        <taxon>eudicotyledons</taxon>
        <taxon>Gunneridae</taxon>
        <taxon>Pentapetalae</taxon>
        <taxon>rosids</taxon>
        <taxon>fabids</taxon>
        <taxon>Fabales</taxon>
        <taxon>Fabaceae</taxon>
        <taxon>Papilionoideae</taxon>
        <taxon>50 kb inversion clade</taxon>
        <taxon>NPAAA clade</taxon>
        <taxon>Hologalegina</taxon>
        <taxon>IRL clade</taxon>
        <taxon>Trifolieae</taxon>
        <taxon>Trifolium</taxon>
    </lineage>
</organism>
<dbReference type="AlphaFoldDB" id="A0A392TBI1"/>
<dbReference type="Proteomes" id="UP000265520">
    <property type="component" value="Unassembled WGS sequence"/>
</dbReference>
<reference evidence="2 3" key="1">
    <citation type="journal article" date="2018" name="Front. Plant Sci.">
        <title>Red Clover (Trifolium pratense) and Zigzag Clover (T. medium) - A Picture of Genomic Similarities and Differences.</title>
        <authorList>
            <person name="Dluhosova J."/>
            <person name="Istvanek J."/>
            <person name="Nedelnik J."/>
            <person name="Repkova J."/>
        </authorList>
    </citation>
    <scope>NUCLEOTIDE SEQUENCE [LARGE SCALE GENOMIC DNA]</scope>
    <source>
        <strain evidence="3">cv. 10/8</strain>
        <tissue evidence="2">Leaf</tissue>
    </source>
</reference>
<sequence>MSREFIEFVLAQRASLLCHAPSRTDESAQRATTICAMRHKPRLSTAESSTTAQRAVPPGATRH</sequence>
<proteinExistence type="predicted"/>
<evidence type="ECO:0000313" key="3">
    <source>
        <dbReference type="Proteomes" id="UP000265520"/>
    </source>
</evidence>
<protein>
    <submittedName>
        <fullName evidence="2">Uncharacterized protein</fullName>
    </submittedName>
</protein>
<name>A0A392TBI1_9FABA</name>
<dbReference type="EMBL" id="LXQA010546790">
    <property type="protein sequence ID" value="MCI58481.1"/>
    <property type="molecule type" value="Genomic_DNA"/>
</dbReference>
<evidence type="ECO:0000313" key="2">
    <source>
        <dbReference type="EMBL" id="MCI58481.1"/>
    </source>
</evidence>
<accession>A0A392TBI1</accession>
<evidence type="ECO:0000256" key="1">
    <source>
        <dbReference type="SAM" id="MobiDB-lite"/>
    </source>
</evidence>
<keyword evidence="3" id="KW-1185">Reference proteome</keyword>
<comment type="caution">
    <text evidence="2">The sequence shown here is derived from an EMBL/GenBank/DDBJ whole genome shotgun (WGS) entry which is preliminary data.</text>
</comment>